<evidence type="ECO:0000313" key="1">
    <source>
        <dbReference type="EMBL" id="QYN80068.1"/>
    </source>
</evidence>
<protein>
    <submittedName>
        <fullName evidence="1">Uncharacterized protein</fullName>
    </submittedName>
</protein>
<dbReference type="Proteomes" id="UP000828443">
    <property type="component" value="Segment"/>
</dbReference>
<name>A0AAE7WFS0_9CAUD</name>
<reference evidence="1" key="1">
    <citation type="journal article" date="2021" name="Viruses">
        <title>Novel Viruses That Lyse Plant and Human Strains of Kosakonia cowanii.</title>
        <authorList>
            <person name="Petrzik K."/>
            <person name="Brazdova S."/>
            <person name="Krawczyk K."/>
        </authorList>
    </citation>
    <scope>NUCLEOTIDE SEQUENCE</scope>
</reference>
<proteinExistence type="predicted"/>
<accession>A0AAE7WFS0</accession>
<dbReference type="EMBL" id="MZ348422">
    <property type="protein sequence ID" value="QYN80068.1"/>
    <property type="molecule type" value="Genomic_DNA"/>
</dbReference>
<sequence length="63" mass="7177">MGWGVETSEESIDEINNVDETGFTTRYSSYLSETVMSSCALTVSSNRGETKVKKKRYKEWVKC</sequence>
<dbReference type="RefSeq" id="YP_010676880.1">
    <property type="nucleotide sequence ID" value="NC_071015.1"/>
</dbReference>
<dbReference type="GeneID" id="77953245"/>
<dbReference type="KEGG" id="vg:77953245"/>
<keyword evidence="2" id="KW-1185">Reference proteome</keyword>
<evidence type="ECO:0000313" key="2">
    <source>
        <dbReference type="Proteomes" id="UP000828443"/>
    </source>
</evidence>
<organism evidence="1 2">
    <name type="scientific">Kosakonia phage Kc263</name>
    <dbReference type="NCBI Taxonomy" id="2863194"/>
    <lineage>
        <taxon>Viruses</taxon>
        <taxon>Duplodnaviria</taxon>
        <taxon>Heunggongvirae</taxon>
        <taxon>Uroviricota</taxon>
        <taxon>Caudoviricetes</taxon>
        <taxon>Chimalliviridae</taxon>
        <taxon>Branisovskavirus</taxon>
        <taxon>Branisovskavirus Kc263</taxon>
    </lineage>
</organism>